<comment type="caution">
    <text evidence="1">The sequence shown here is derived from an EMBL/GenBank/DDBJ whole genome shotgun (WGS) entry which is preliminary data.</text>
</comment>
<evidence type="ECO:0000313" key="1">
    <source>
        <dbReference type="EMBL" id="CAG8846394.1"/>
    </source>
</evidence>
<proteinExistence type="predicted"/>
<sequence length="177" mass="20784">EDYNMFVSLGTKQIEIFEYIKELLSPHLASITPNKQFVDFLVKVLSLRDTKIESYLRSVSIIPNRSLTKLFKAEELYSEDEDLFRTVFQSSDKFLPPDLQGDNNCLQGLERMGLNVHVNPQTFMACARKIHHDLQQPDIQFSVIRSRAKAVINYLYEHLMDLIFTPQQWKELIRIKF</sequence>
<feature type="non-terminal residue" evidence="1">
    <location>
        <position position="177"/>
    </location>
</feature>
<accession>A0ACA9SQM3</accession>
<keyword evidence="2" id="KW-1185">Reference proteome</keyword>
<feature type="non-terminal residue" evidence="1">
    <location>
        <position position="1"/>
    </location>
</feature>
<gene>
    <name evidence="1" type="ORF">RPERSI_LOCUS34119</name>
</gene>
<dbReference type="EMBL" id="CAJVQC010151011">
    <property type="protein sequence ID" value="CAG8846394.1"/>
    <property type="molecule type" value="Genomic_DNA"/>
</dbReference>
<evidence type="ECO:0000313" key="2">
    <source>
        <dbReference type="Proteomes" id="UP000789920"/>
    </source>
</evidence>
<dbReference type="Proteomes" id="UP000789920">
    <property type="component" value="Unassembled WGS sequence"/>
</dbReference>
<reference evidence="1" key="1">
    <citation type="submission" date="2021-06" db="EMBL/GenBank/DDBJ databases">
        <authorList>
            <person name="Kallberg Y."/>
            <person name="Tangrot J."/>
            <person name="Rosling A."/>
        </authorList>
    </citation>
    <scope>NUCLEOTIDE SEQUENCE</scope>
    <source>
        <strain evidence="1">MA461A</strain>
    </source>
</reference>
<organism evidence="1 2">
    <name type="scientific">Racocetra persica</name>
    <dbReference type="NCBI Taxonomy" id="160502"/>
    <lineage>
        <taxon>Eukaryota</taxon>
        <taxon>Fungi</taxon>
        <taxon>Fungi incertae sedis</taxon>
        <taxon>Mucoromycota</taxon>
        <taxon>Glomeromycotina</taxon>
        <taxon>Glomeromycetes</taxon>
        <taxon>Diversisporales</taxon>
        <taxon>Gigasporaceae</taxon>
        <taxon>Racocetra</taxon>
    </lineage>
</organism>
<protein>
    <submittedName>
        <fullName evidence="1">23417_t:CDS:1</fullName>
    </submittedName>
</protein>
<name>A0ACA9SQM3_9GLOM</name>